<dbReference type="InterPro" id="IPR002656">
    <property type="entry name" value="Acyl_transf_3_dom"/>
</dbReference>
<keyword evidence="4" id="KW-1185">Reference proteome</keyword>
<organism evidence="3 4">
    <name type="scientific">Actinoallomurus liliacearum</name>
    <dbReference type="NCBI Taxonomy" id="1080073"/>
    <lineage>
        <taxon>Bacteria</taxon>
        <taxon>Bacillati</taxon>
        <taxon>Actinomycetota</taxon>
        <taxon>Actinomycetes</taxon>
        <taxon>Streptosporangiales</taxon>
        <taxon>Thermomonosporaceae</taxon>
        <taxon>Actinoallomurus</taxon>
    </lineage>
</organism>
<feature type="transmembrane region" description="Helical" evidence="1">
    <location>
        <begin position="368"/>
        <end position="389"/>
    </location>
</feature>
<evidence type="ECO:0000256" key="1">
    <source>
        <dbReference type="SAM" id="Phobius"/>
    </source>
</evidence>
<dbReference type="PANTHER" id="PTHR23028:SF53">
    <property type="entry name" value="ACYL_TRANSF_3 DOMAIN-CONTAINING PROTEIN"/>
    <property type="match status" value="1"/>
</dbReference>
<feature type="transmembrane region" description="Helical" evidence="1">
    <location>
        <begin position="141"/>
        <end position="161"/>
    </location>
</feature>
<feature type="transmembrane region" description="Helical" evidence="1">
    <location>
        <begin position="52"/>
        <end position="70"/>
    </location>
</feature>
<feature type="transmembrane region" description="Helical" evidence="1">
    <location>
        <begin position="195"/>
        <end position="214"/>
    </location>
</feature>
<proteinExistence type="predicted"/>
<dbReference type="RefSeq" id="WP_345350245.1">
    <property type="nucleotide sequence ID" value="NZ_BAABHJ010000003.1"/>
</dbReference>
<feature type="domain" description="Acyltransferase 3" evidence="2">
    <location>
        <begin position="205"/>
        <end position="384"/>
    </location>
</feature>
<evidence type="ECO:0000259" key="2">
    <source>
        <dbReference type="Pfam" id="PF01757"/>
    </source>
</evidence>
<feature type="transmembrane region" description="Helical" evidence="1">
    <location>
        <begin position="221"/>
        <end position="237"/>
    </location>
</feature>
<sequence length="430" mass="46096">MDTDRSASPGARLAWLDLLRGIAAMVVALHHATYYYTPRWRAGLVDWFDPGLYGVLVFFLVSGYIIPASLERHGQVRRFWISRVLRIHPLLTTACAITLLPYLLGVRGLRAGLEAYRPATAVLAHLTMLQDVLAVPNVINVLWTLSYEMLFYLLVVALFVTRTHRLSAPIAVTLATAAVLVGGLLPMAALSRTVGIGPVVALTAVVMVTAIVAAVSARPSVRVAGGVLGGVLALTLVCVNGRIAPWQSLIILAVMFTGTALYRAEHRQICRRTAVLSAAVVLACAVLAGAWHAQVGMPPAQADAFAVYWAGSLLLAAVTFAAGWALRRRRIPRWLTGLGAISFSLYLLHPVLLMLSDQFGGTPDHDDAFRLAVFVAVLIAVSALTYRYVEVPFQRLGRRIGRRAAPAARRPADGVAAAPLAAPAADNVSP</sequence>
<feature type="domain" description="Acyltransferase 3" evidence="2">
    <location>
        <begin position="14"/>
        <end position="182"/>
    </location>
</feature>
<evidence type="ECO:0000313" key="3">
    <source>
        <dbReference type="EMBL" id="GAA4604254.1"/>
    </source>
</evidence>
<feature type="transmembrane region" description="Helical" evidence="1">
    <location>
        <begin position="243"/>
        <end position="262"/>
    </location>
</feature>
<dbReference type="EMBL" id="BAABHJ010000003">
    <property type="protein sequence ID" value="GAA4604254.1"/>
    <property type="molecule type" value="Genomic_DNA"/>
</dbReference>
<feature type="transmembrane region" description="Helical" evidence="1">
    <location>
        <begin position="305"/>
        <end position="326"/>
    </location>
</feature>
<name>A0ABP8TGA0_9ACTN</name>
<protein>
    <recommendedName>
        <fullName evidence="2">Acyltransferase 3 domain-containing protein</fullName>
    </recommendedName>
</protein>
<comment type="caution">
    <text evidence="3">The sequence shown here is derived from an EMBL/GenBank/DDBJ whole genome shotgun (WGS) entry which is preliminary data.</text>
</comment>
<feature type="transmembrane region" description="Helical" evidence="1">
    <location>
        <begin position="90"/>
        <end position="109"/>
    </location>
</feature>
<dbReference type="Proteomes" id="UP001500212">
    <property type="component" value="Unassembled WGS sequence"/>
</dbReference>
<dbReference type="PANTHER" id="PTHR23028">
    <property type="entry name" value="ACETYLTRANSFERASE"/>
    <property type="match status" value="1"/>
</dbReference>
<feature type="transmembrane region" description="Helical" evidence="1">
    <location>
        <begin position="168"/>
        <end position="189"/>
    </location>
</feature>
<dbReference type="Pfam" id="PF01757">
    <property type="entry name" value="Acyl_transf_3"/>
    <property type="match status" value="2"/>
</dbReference>
<evidence type="ECO:0000313" key="4">
    <source>
        <dbReference type="Proteomes" id="UP001500212"/>
    </source>
</evidence>
<keyword evidence="1" id="KW-0472">Membrane</keyword>
<feature type="transmembrane region" description="Helical" evidence="1">
    <location>
        <begin position="274"/>
        <end position="293"/>
    </location>
</feature>
<dbReference type="InterPro" id="IPR050879">
    <property type="entry name" value="Acyltransferase_3"/>
</dbReference>
<keyword evidence="1" id="KW-1133">Transmembrane helix</keyword>
<reference evidence="4" key="1">
    <citation type="journal article" date="2019" name="Int. J. Syst. Evol. Microbiol.">
        <title>The Global Catalogue of Microorganisms (GCM) 10K type strain sequencing project: providing services to taxonomists for standard genome sequencing and annotation.</title>
        <authorList>
            <consortium name="The Broad Institute Genomics Platform"/>
            <consortium name="The Broad Institute Genome Sequencing Center for Infectious Disease"/>
            <person name="Wu L."/>
            <person name="Ma J."/>
        </authorList>
    </citation>
    <scope>NUCLEOTIDE SEQUENCE [LARGE SCALE GENOMIC DNA]</scope>
    <source>
        <strain evidence="4">JCM 17938</strain>
    </source>
</reference>
<feature type="transmembrane region" description="Helical" evidence="1">
    <location>
        <begin position="338"/>
        <end position="356"/>
    </location>
</feature>
<keyword evidence="1" id="KW-0812">Transmembrane</keyword>
<gene>
    <name evidence="3" type="ORF">GCM10023195_14440</name>
</gene>
<feature type="transmembrane region" description="Helical" evidence="1">
    <location>
        <begin position="12"/>
        <end position="32"/>
    </location>
</feature>
<accession>A0ABP8TGA0</accession>